<dbReference type="InterPro" id="IPR001431">
    <property type="entry name" value="Pept_M16_Zn_BS"/>
</dbReference>
<dbReference type="InterPro" id="IPR011249">
    <property type="entry name" value="Metalloenz_LuxS/M16"/>
</dbReference>
<dbReference type="GO" id="GO:0006508">
    <property type="term" value="P:proteolysis"/>
    <property type="evidence" value="ECO:0007669"/>
    <property type="project" value="UniProtKB-KW"/>
</dbReference>
<comment type="pathway">
    <text evidence="2">Cofactor biosynthesis; pyrroloquinoline quinone biosynthesis.</text>
</comment>
<evidence type="ECO:0000256" key="6">
    <source>
        <dbReference type="ARBA" id="ARBA00022723"/>
    </source>
</evidence>
<evidence type="ECO:0000256" key="8">
    <source>
        <dbReference type="ARBA" id="ARBA00022833"/>
    </source>
</evidence>
<dbReference type="RefSeq" id="WP_073299757.1">
    <property type="nucleotide sequence ID" value="NZ_FQXA01000002.1"/>
</dbReference>
<evidence type="ECO:0000256" key="12">
    <source>
        <dbReference type="ARBA" id="ARBA00030977"/>
    </source>
</evidence>
<evidence type="ECO:0000256" key="9">
    <source>
        <dbReference type="ARBA" id="ARBA00022905"/>
    </source>
</evidence>
<dbReference type="Pfam" id="PF22456">
    <property type="entry name" value="PqqF-like_C_4"/>
    <property type="match status" value="1"/>
</dbReference>
<dbReference type="GeneID" id="98638261"/>
<keyword evidence="7" id="KW-0378">Hydrolase</keyword>
<proteinExistence type="inferred from homology"/>
<dbReference type="AlphaFoldDB" id="A0A1M5MM00"/>
<dbReference type="GO" id="GO:0008270">
    <property type="term" value="F:zinc ion binding"/>
    <property type="evidence" value="ECO:0007669"/>
    <property type="project" value="InterPro"/>
</dbReference>
<keyword evidence="9" id="KW-0884">PQQ biosynthesis</keyword>
<evidence type="ECO:0000259" key="17">
    <source>
        <dbReference type="Pfam" id="PF22455"/>
    </source>
</evidence>
<feature type="region of interest" description="Disordered" evidence="14">
    <location>
        <begin position="422"/>
        <end position="446"/>
    </location>
</feature>
<evidence type="ECO:0000313" key="20">
    <source>
        <dbReference type="Proteomes" id="UP000184000"/>
    </source>
</evidence>
<reference evidence="19 20" key="1">
    <citation type="submission" date="2016-11" db="EMBL/GenBank/DDBJ databases">
        <authorList>
            <person name="Jaros S."/>
            <person name="Januszkiewicz K."/>
            <person name="Wedrychowicz H."/>
        </authorList>
    </citation>
    <scope>NUCLEOTIDE SEQUENCE [LARGE SCALE GENOMIC DNA]</scope>
    <source>
        <strain evidence="19 20">DSM 18231</strain>
    </source>
</reference>
<feature type="domain" description="Peptidase M16 N-terminal" evidence="15">
    <location>
        <begin position="31"/>
        <end position="155"/>
    </location>
</feature>
<dbReference type="SUPFAM" id="SSF63411">
    <property type="entry name" value="LuxS/MPP-like metallohydrolase"/>
    <property type="match status" value="3"/>
</dbReference>
<evidence type="ECO:0000256" key="4">
    <source>
        <dbReference type="ARBA" id="ARBA00015088"/>
    </source>
</evidence>
<dbReference type="InterPro" id="IPR011765">
    <property type="entry name" value="Pept_M16_N"/>
</dbReference>
<evidence type="ECO:0000256" key="10">
    <source>
        <dbReference type="ARBA" id="ARBA00023049"/>
    </source>
</evidence>
<sequence length="843" mass="92754">MHSSADPLQRPQQSIYSNGLRVRLLPLLGSSQAAALVRVHAGSHDAPSTYPGLAHFLEHLLFLGSRNYSAVEGLMPFVQGCGGQLNASTRERHTDFFFQLPAGQLEEGLHRLLDMLAHPLLAPDAQLREREVLQAEYLARAQDAETLCDAALGRAANPDHPFAGFHAGNRGTLPVEDAAFQQALLGYHRRFYHAGQIELLLAGPQHESVLQRLAEEMDAELASRPAVPRQAPPLRFNAGAWFRLQFNNAQPRLQLAFALDQLPEQAVPALDYLCAWLASEAPGGLAQRLRETGLCQSVKLRTPYWYAGQGVAVIELSLTQRGLDARAVVIDAVLDWMRFFSGDERWQPCREEYQRIRQRNLQNAEPLARLRHWIEPQAWGLDSDEAAIQQALVSLTAQMLGSTPLVLTADKSHCEPIETSGFPLRLRTEPPQRTTPADWHWQQPATNPWLKPNTIRHEAAPIPPALRRQGPEDMSGQGALFLRWQLARCQPSTAMWHTVAHALQPAVWAAQQAGVMLRFENFGSAWCLRLEGFAEAIPAILSDIVPVLTVPPAAAFTKGNSLAERDAALSHDEMLIRQLLNQLPRLLAGSAAADAQPADADPASLSRLWQSAQWQGQAIGFAPSLNGALSDATRALPGTPAVRPVARSKHAALKRWHDLSGSSVTVETALLLFCPLPDHTAKCEASWRLLARVTEADFFRRLRSELQLGYAVFSRFCQFGEHAGVLFAVQSPSASAEEILEHVERFLCDSAAKLANQSEDVIERAARQAADQHVASKADFRAQAEQAWQCLQAGHELDRPAEVADAMRMLQRHDLAAALESLRGADAGWVAVANAPPPDLSWS</sequence>
<comment type="similarity">
    <text evidence="3 13">Belongs to the peptidase M16 family.</text>
</comment>
<dbReference type="InterPro" id="IPR050626">
    <property type="entry name" value="Peptidase_M16"/>
</dbReference>
<protein>
    <recommendedName>
        <fullName evidence="4">Coenzyme PQQ synthesis protein F</fullName>
    </recommendedName>
    <alternativeName>
        <fullName evidence="12">Pyrroloquinoline quinone biosynthesis protein F</fullName>
    </alternativeName>
</protein>
<accession>A0A1M5MM00</accession>
<dbReference type="InterPro" id="IPR054733">
    <property type="entry name" value="PqqF_C_3"/>
</dbReference>
<keyword evidence="5" id="KW-0645">Protease</keyword>
<dbReference type="PANTHER" id="PTHR43690">
    <property type="entry name" value="NARDILYSIN"/>
    <property type="match status" value="1"/>
</dbReference>
<evidence type="ECO:0000256" key="3">
    <source>
        <dbReference type="ARBA" id="ARBA00007261"/>
    </source>
</evidence>
<dbReference type="PANTHER" id="PTHR43690:SF18">
    <property type="entry name" value="INSULIN-DEGRADING ENZYME-RELATED"/>
    <property type="match status" value="1"/>
</dbReference>
<evidence type="ECO:0000256" key="1">
    <source>
        <dbReference type="ARBA" id="ARBA00001947"/>
    </source>
</evidence>
<evidence type="ECO:0000259" key="15">
    <source>
        <dbReference type="Pfam" id="PF00675"/>
    </source>
</evidence>
<dbReference type="InterPro" id="IPR054734">
    <property type="entry name" value="PqqF-like_C_4"/>
</dbReference>
<keyword evidence="10" id="KW-0482">Metalloprotease</keyword>
<dbReference type="GO" id="GO:0004222">
    <property type="term" value="F:metalloendopeptidase activity"/>
    <property type="evidence" value="ECO:0007669"/>
    <property type="project" value="InterPro"/>
</dbReference>
<evidence type="ECO:0000259" key="18">
    <source>
        <dbReference type="Pfam" id="PF22456"/>
    </source>
</evidence>
<feature type="domain" description="Coenzyme PQQ synthesis protein F-like C-terminal lobe" evidence="18">
    <location>
        <begin position="689"/>
        <end position="788"/>
    </location>
</feature>
<evidence type="ECO:0000256" key="13">
    <source>
        <dbReference type="RuleBase" id="RU004447"/>
    </source>
</evidence>
<evidence type="ECO:0000256" key="5">
    <source>
        <dbReference type="ARBA" id="ARBA00022670"/>
    </source>
</evidence>
<evidence type="ECO:0000256" key="11">
    <source>
        <dbReference type="ARBA" id="ARBA00024932"/>
    </source>
</evidence>
<evidence type="ECO:0000259" key="16">
    <source>
        <dbReference type="Pfam" id="PF05193"/>
    </source>
</evidence>
<comment type="function">
    <text evidence="11">Required for coenzyme pyrroloquinoline quinone (PQQ) biosynthesis. It is thought that this protein is a protease that cleaves peptides bond in a small peptide (gene pqqA), providing the glutamate and tyrosine residues which are necessary for the synthesis of PQQ.</text>
</comment>
<keyword evidence="6" id="KW-0479">Metal-binding</keyword>
<evidence type="ECO:0000256" key="7">
    <source>
        <dbReference type="ARBA" id="ARBA00022801"/>
    </source>
</evidence>
<dbReference type="Pfam" id="PF05193">
    <property type="entry name" value="Peptidase_M16_C"/>
    <property type="match status" value="1"/>
</dbReference>
<feature type="domain" description="Peptidase M16 C-terminal" evidence="16">
    <location>
        <begin position="182"/>
        <end position="338"/>
    </location>
</feature>
<evidence type="ECO:0000256" key="2">
    <source>
        <dbReference type="ARBA" id="ARBA00004886"/>
    </source>
</evidence>
<organism evidence="19 20">
    <name type="scientific">Stutzerimonas xanthomarina DSM 18231</name>
    <dbReference type="NCBI Taxonomy" id="1403346"/>
    <lineage>
        <taxon>Bacteria</taxon>
        <taxon>Pseudomonadati</taxon>
        <taxon>Pseudomonadota</taxon>
        <taxon>Gammaproteobacteria</taxon>
        <taxon>Pseudomonadales</taxon>
        <taxon>Pseudomonadaceae</taxon>
        <taxon>Stutzerimonas</taxon>
    </lineage>
</organism>
<dbReference type="Gene3D" id="3.30.830.10">
    <property type="entry name" value="Metalloenzyme, LuxS/M16 peptidase-like"/>
    <property type="match status" value="3"/>
</dbReference>
<gene>
    <name evidence="19" type="ORF">SAMN02744645_1351</name>
</gene>
<dbReference type="InterPro" id="IPR007863">
    <property type="entry name" value="Peptidase_M16_C"/>
</dbReference>
<dbReference type="GO" id="GO:0018189">
    <property type="term" value="P:pyrroloquinoline quinone biosynthetic process"/>
    <property type="evidence" value="ECO:0007669"/>
    <property type="project" value="UniProtKB-UniPathway"/>
</dbReference>
<keyword evidence="8" id="KW-0862">Zinc</keyword>
<feature type="domain" description="Coenzyme PQQ synthesis protein F C-terminal lobe" evidence="17">
    <location>
        <begin position="477"/>
        <end position="616"/>
    </location>
</feature>
<dbReference type="PROSITE" id="PS00143">
    <property type="entry name" value="INSULINASE"/>
    <property type="match status" value="1"/>
</dbReference>
<dbReference type="Pfam" id="PF22455">
    <property type="entry name" value="PqqF_C_3"/>
    <property type="match status" value="1"/>
</dbReference>
<dbReference type="Proteomes" id="UP000184000">
    <property type="component" value="Unassembled WGS sequence"/>
</dbReference>
<evidence type="ECO:0000256" key="14">
    <source>
        <dbReference type="SAM" id="MobiDB-lite"/>
    </source>
</evidence>
<dbReference type="EMBL" id="FQXA01000002">
    <property type="protein sequence ID" value="SHG78072.1"/>
    <property type="molecule type" value="Genomic_DNA"/>
</dbReference>
<dbReference type="UniPathway" id="UPA00539"/>
<dbReference type="Pfam" id="PF00675">
    <property type="entry name" value="Peptidase_M16"/>
    <property type="match status" value="1"/>
</dbReference>
<dbReference type="GO" id="GO:0005737">
    <property type="term" value="C:cytoplasm"/>
    <property type="evidence" value="ECO:0007669"/>
    <property type="project" value="UniProtKB-ARBA"/>
</dbReference>
<comment type="cofactor">
    <cofactor evidence="1">
        <name>Zn(2+)</name>
        <dbReference type="ChEBI" id="CHEBI:29105"/>
    </cofactor>
</comment>
<dbReference type="NCBIfam" id="TIGR02110">
    <property type="entry name" value="PQQ_syn_pqqF"/>
    <property type="match status" value="1"/>
</dbReference>
<dbReference type="InterPro" id="IPR011844">
    <property type="entry name" value="PQQ_synth_PqqF"/>
</dbReference>
<name>A0A1M5MM00_9GAMM</name>
<evidence type="ECO:0000313" key="19">
    <source>
        <dbReference type="EMBL" id="SHG78072.1"/>
    </source>
</evidence>